<evidence type="ECO:0000256" key="1">
    <source>
        <dbReference type="ARBA" id="ARBA00022617"/>
    </source>
</evidence>
<keyword evidence="7" id="KW-1185">Reference proteome</keyword>
<dbReference type="PANTHER" id="PTHR19328">
    <property type="entry name" value="HEDGEHOG-INTERACTING PROTEIN"/>
    <property type="match status" value="1"/>
</dbReference>
<dbReference type="InterPro" id="IPR013427">
    <property type="entry name" value="Haem-bd_dom_put"/>
</dbReference>
<accession>A0ABT7PGI7</accession>
<evidence type="ECO:0000256" key="2">
    <source>
        <dbReference type="ARBA" id="ARBA00022723"/>
    </source>
</evidence>
<evidence type="ECO:0000313" key="7">
    <source>
        <dbReference type="Proteomes" id="UP001239462"/>
    </source>
</evidence>
<dbReference type="PANTHER" id="PTHR19328:SF75">
    <property type="entry name" value="ALDOSE SUGAR DEHYDROGENASE YLII"/>
    <property type="match status" value="1"/>
</dbReference>
<dbReference type="Pfam" id="PF07995">
    <property type="entry name" value="GSDH"/>
    <property type="match status" value="1"/>
</dbReference>
<feature type="domain" description="Cytochrome c" evidence="5">
    <location>
        <begin position="844"/>
        <end position="982"/>
    </location>
</feature>
<evidence type="ECO:0000313" key="6">
    <source>
        <dbReference type="EMBL" id="MDM4015612.1"/>
    </source>
</evidence>
<dbReference type="NCBIfam" id="TIGR02603">
    <property type="entry name" value="CxxCH_TIGR02603"/>
    <property type="match status" value="1"/>
</dbReference>
<dbReference type="InterPro" id="IPR012938">
    <property type="entry name" value="Glc/Sorbosone_DH"/>
</dbReference>
<keyword evidence="3 4" id="KW-0408">Iron</keyword>
<dbReference type="Proteomes" id="UP001239462">
    <property type="component" value="Unassembled WGS sequence"/>
</dbReference>
<proteinExistence type="predicted"/>
<comment type="caution">
    <text evidence="6">The sequence shown here is derived from an EMBL/GenBank/DDBJ whole genome shotgun (WGS) entry which is preliminary data.</text>
</comment>
<dbReference type="Gene3D" id="2.120.10.30">
    <property type="entry name" value="TolB, C-terminal domain"/>
    <property type="match status" value="1"/>
</dbReference>
<dbReference type="SUPFAM" id="SSF46626">
    <property type="entry name" value="Cytochrome c"/>
    <property type="match status" value="1"/>
</dbReference>
<evidence type="ECO:0000259" key="5">
    <source>
        <dbReference type="PROSITE" id="PS51007"/>
    </source>
</evidence>
<name>A0ABT7PGI7_9BACT</name>
<dbReference type="Pfam" id="PF00034">
    <property type="entry name" value="Cytochrom_C"/>
    <property type="match status" value="1"/>
</dbReference>
<dbReference type="SUPFAM" id="SSF50952">
    <property type="entry name" value="Soluble quinoprotein glucose dehydrogenase"/>
    <property type="match status" value="1"/>
</dbReference>
<evidence type="ECO:0000256" key="4">
    <source>
        <dbReference type="PROSITE-ProRule" id="PRU00433"/>
    </source>
</evidence>
<organism evidence="6 7">
    <name type="scientific">Roseiconus lacunae</name>
    <dbReference type="NCBI Taxonomy" id="2605694"/>
    <lineage>
        <taxon>Bacteria</taxon>
        <taxon>Pseudomonadati</taxon>
        <taxon>Planctomycetota</taxon>
        <taxon>Planctomycetia</taxon>
        <taxon>Pirellulales</taxon>
        <taxon>Pirellulaceae</taxon>
        <taxon>Roseiconus</taxon>
    </lineage>
</organism>
<dbReference type="EMBL" id="JASZZN010000005">
    <property type="protein sequence ID" value="MDM4015612.1"/>
    <property type="molecule type" value="Genomic_DNA"/>
</dbReference>
<dbReference type="PROSITE" id="PS51007">
    <property type="entry name" value="CYTC"/>
    <property type="match status" value="1"/>
</dbReference>
<evidence type="ECO:0000256" key="3">
    <source>
        <dbReference type="ARBA" id="ARBA00023004"/>
    </source>
</evidence>
<gene>
    <name evidence="6" type="ORF">QTN89_09245</name>
</gene>
<dbReference type="RefSeq" id="WP_289163108.1">
    <property type="nucleotide sequence ID" value="NZ_JASZZN010000005.1"/>
</dbReference>
<sequence length="992" mass="110259">MRVDWLVLIIVVAFALLKIDAMGTIALATDTSVEAEGPLPERKYPWKTSNVRGTPDPPLPCKSVRVFTGIELSNPTDVVWLPSAKRWIATQQNGEIFAFANDPNTSESNLVLNLNDCHRQRIGQALATQFHRDLENHPWCYVTYSYRGSDDPGTKCVRFKVTDPTVPIIDPDSRQELLQWDPKGHTGGSMQFGPDGMFYLSVGDTQPPYPPDAKETGQDISDLEASILRLDVDQPEDAAPYRIPADNPFLDHPNARPEVWSFGLRNPWKIAFNPNNGDLLAADVGWEMREMIHRIDRGRNHGWSIMEGSQIVKQRQPPSIPITPPLFEHTHLDSRSITGGHFWQSDRLPELKGAYIYGDWMTGKVWALKSAGDQVLWQKELVDTPLQIVCFMSSPDGEVLIVGYDGTILRLEANEEASRQQAFPRRLSETGIFANTVDQVPATGVFEYQIKAHHWADGTLSRQWIGVPGSSQLGQYEKDDWQRPIVAGRFEFPIDTVVAKTVSYDVDPSDPSTRRHIETQVLHLADEEWRAYNYVWNDSQTDAILQADVATETQLRIVDPSADDGFRTQTWRHASRSECLLCHIWAGGTVQGFWPPQLDLQRFGHDGSFSQLKRLKELGYFKTAIKSNTAIVSPHDQSQSLQDRARSYLALNCSTCHRPQGGGTANFNFDITKNLDANNYLDEPPAQGHFGIPDARVIKPGSPSQSILLYRVLKSGRGHMPQFGSNMIDLLGVRLLHDWIASLDDSAGTPIWKTAANELTSADDRQVEIDRQLGSPAGALALSLAYGFSESELSSDLKAAVIDSATNHPDSLVRDLFEHYLPEDERVERLGPDISVERLLAIEGVAERGRQLFENARDVNCRSCHSINGIGKNVGPDLTGISAKQTPRELLVSMIRPSEKIEDRYRSQQILTSEGQLFVGIVTKEDTESIALVDSSGTSITIAKDDIEQSQRSNKSAMPDQLLAGMTAQQAADLLAYIVSTAAAPQNGSAED</sequence>
<keyword evidence="1 4" id="KW-0349">Heme</keyword>
<dbReference type="InterPro" id="IPR011042">
    <property type="entry name" value="6-blade_b-propeller_TolB-like"/>
</dbReference>
<dbReference type="Gene3D" id="1.10.760.10">
    <property type="entry name" value="Cytochrome c-like domain"/>
    <property type="match status" value="1"/>
</dbReference>
<dbReference type="InterPro" id="IPR011041">
    <property type="entry name" value="Quinoprot_gluc/sorb_DH_b-prop"/>
</dbReference>
<keyword evidence="2 4" id="KW-0479">Metal-binding</keyword>
<dbReference type="InterPro" id="IPR009056">
    <property type="entry name" value="Cyt_c-like_dom"/>
</dbReference>
<reference evidence="6 7" key="1">
    <citation type="submission" date="2023-06" db="EMBL/GenBank/DDBJ databases">
        <title>Roseiconus lacunae JC819 isolated from Gulf of Mannar region, Tamil Nadu.</title>
        <authorList>
            <person name="Pk S."/>
            <person name="Ch S."/>
            <person name="Ch V.R."/>
        </authorList>
    </citation>
    <scope>NUCLEOTIDE SEQUENCE [LARGE SCALE GENOMIC DNA]</scope>
    <source>
        <strain evidence="6 7">JC819</strain>
    </source>
</reference>
<dbReference type="InterPro" id="IPR036909">
    <property type="entry name" value="Cyt_c-like_dom_sf"/>
</dbReference>
<protein>
    <submittedName>
        <fullName evidence="6">PQQ-dependent sugar dehydrogenase</fullName>
    </submittedName>
</protein>